<organism evidence="1 2">
    <name type="scientific">Enterococcus italicus (strain DSM 15952 / CCUG 50447 / LMG 22039 / TP 1.5)</name>
    <dbReference type="NCBI Taxonomy" id="888064"/>
    <lineage>
        <taxon>Bacteria</taxon>
        <taxon>Bacillati</taxon>
        <taxon>Bacillota</taxon>
        <taxon>Bacilli</taxon>
        <taxon>Lactobacillales</taxon>
        <taxon>Enterococcaceae</taxon>
        <taxon>Enterococcus</taxon>
    </lineage>
</organism>
<dbReference type="RefSeq" id="WP_007208868.1">
    <property type="nucleotide sequence ID" value="NZ_GL622241.1"/>
</dbReference>
<protein>
    <recommendedName>
        <fullName evidence="3">Enterocin A Immunity</fullName>
    </recommendedName>
</protein>
<name>E6LHL5_ENTI1</name>
<dbReference type="PATRIC" id="fig|888064.11.peg.218"/>
<evidence type="ECO:0000313" key="2">
    <source>
        <dbReference type="Proteomes" id="UP000010296"/>
    </source>
</evidence>
<sequence>MNRLANYLTKYVQNYPDLSKSEKLLINQTVEKLATSQSEDQELVVLIQSLRRFSLESELTQAGKKLLARLQRKQWLVGIVNVLPFGK</sequence>
<gene>
    <name evidence="1" type="ORF">HMPREF9088_1855</name>
</gene>
<dbReference type="AlphaFoldDB" id="E6LHL5"/>
<dbReference type="OrthoDB" id="2143527at2"/>
<comment type="caution">
    <text evidence="1">The sequence shown here is derived from an EMBL/GenBank/DDBJ whole genome shotgun (WGS) entry which is preliminary data.</text>
</comment>
<keyword evidence="2" id="KW-1185">Reference proteome</keyword>
<accession>E6LHL5</accession>
<dbReference type="EMBL" id="AEPV01000071">
    <property type="protein sequence ID" value="EFU73270.1"/>
    <property type="molecule type" value="Genomic_DNA"/>
</dbReference>
<reference evidence="1 2" key="1">
    <citation type="submission" date="2010-12" db="EMBL/GenBank/DDBJ databases">
        <authorList>
            <person name="Muzny D."/>
            <person name="Qin X."/>
            <person name="Deng J."/>
            <person name="Jiang H."/>
            <person name="Liu Y."/>
            <person name="Qu J."/>
            <person name="Song X.-Z."/>
            <person name="Zhang L."/>
            <person name="Thornton R."/>
            <person name="Coyle M."/>
            <person name="Francisco L."/>
            <person name="Jackson L."/>
            <person name="Javaid M."/>
            <person name="Korchina V."/>
            <person name="Kovar C."/>
            <person name="Mata R."/>
            <person name="Mathew T."/>
            <person name="Ngo R."/>
            <person name="Nguyen L."/>
            <person name="Nguyen N."/>
            <person name="Okwuonu G."/>
            <person name="Ongeri F."/>
            <person name="Pham C."/>
            <person name="Simmons D."/>
            <person name="Wilczek-Boney K."/>
            <person name="Hale W."/>
            <person name="Jakkamsetti A."/>
            <person name="Pham P."/>
            <person name="Ruth R."/>
            <person name="San Lucas F."/>
            <person name="Warren J."/>
            <person name="Zhang J."/>
            <person name="Zhao Z."/>
            <person name="Zhou C."/>
            <person name="Zhu D."/>
            <person name="Lee S."/>
            <person name="Bess C."/>
            <person name="Blankenburg K."/>
            <person name="Forbes L."/>
            <person name="Fu Q."/>
            <person name="Gubbala S."/>
            <person name="Hirani K."/>
            <person name="Jayaseelan J.C."/>
            <person name="Lara F."/>
            <person name="Munidasa M."/>
            <person name="Palculict T."/>
            <person name="Patil S."/>
            <person name="Pu L.-L."/>
            <person name="Saada N."/>
            <person name="Tang L."/>
            <person name="Weissenberger G."/>
            <person name="Zhu Y."/>
            <person name="Hemphill L."/>
            <person name="Shang Y."/>
            <person name="Youmans B."/>
            <person name="Ayvaz T."/>
            <person name="Ross M."/>
            <person name="Santibanez J."/>
            <person name="Aqrawi P."/>
            <person name="Gross S."/>
            <person name="Joshi V."/>
            <person name="Fowler G."/>
            <person name="Nazareth L."/>
            <person name="Reid J."/>
            <person name="Worley K."/>
            <person name="Petrosino J."/>
            <person name="Highlander S."/>
            <person name="Gibbs R."/>
        </authorList>
    </citation>
    <scope>NUCLEOTIDE SEQUENCE [LARGE SCALE GENOMIC DNA]</scope>
    <source>
        <strain evidence="2">DSM 15952 / CCUG 50447 / LMG 22039 / TP 1.5</strain>
    </source>
</reference>
<dbReference type="HOGENOM" id="CLU_183705_0_0_9"/>
<proteinExistence type="predicted"/>
<evidence type="ECO:0008006" key="3">
    <source>
        <dbReference type="Google" id="ProtNLM"/>
    </source>
</evidence>
<dbReference type="Proteomes" id="UP000010296">
    <property type="component" value="Unassembled WGS sequence"/>
</dbReference>
<dbReference type="STRING" id="888064.HMPREF9088_1855"/>
<evidence type="ECO:0000313" key="1">
    <source>
        <dbReference type="EMBL" id="EFU73270.1"/>
    </source>
</evidence>